<dbReference type="InterPro" id="IPR050789">
    <property type="entry name" value="Diverse_Enzym_Activities"/>
</dbReference>
<keyword evidence="2" id="KW-1185">Reference proteome</keyword>
<dbReference type="InterPro" id="IPR012338">
    <property type="entry name" value="Beta-lactam/transpept-like"/>
</dbReference>
<dbReference type="InterPro" id="IPR001466">
    <property type="entry name" value="Beta-lactam-related"/>
</dbReference>
<dbReference type="EMBL" id="AP022575">
    <property type="protein sequence ID" value="BBX75482.1"/>
    <property type="molecule type" value="Genomic_DNA"/>
</dbReference>
<name>A0A7I7MUF0_9MYCO</name>
<dbReference type="KEGG" id="mshj:MSHI_33880"/>
<dbReference type="Proteomes" id="UP000467236">
    <property type="component" value="Chromosome"/>
</dbReference>
<proteinExistence type="predicted"/>
<dbReference type="NCBIfam" id="NF038269">
    <property type="entry name" value="lipase_LipE"/>
    <property type="match status" value="1"/>
</dbReference>
<evidence type="ECO:0000313" key="2">
    <source>
        <dbReference type="Proteomes" id="UP000467236"/>
    </source>
</evidence>
<dbReference type="OrthoDB" id="9809635at2"/>
<reference evidence="1 2" key="1">
    <citation type="journal article" date="2019" name="Emerg. Microbes Infect.">
        <title>Comprehensive subspecies identification of 175 nontuberculous mycobacteria species based on 7547 genomic profiles.</title>
        <authorList>
            <person name="Matsumoto Y."/>
            <person name="Kinjo T."/>
            <person name="Motooka D."/>
            <person name="Nabeya D."/>
            <person name="Jung N."/>
            <person name="Uechi K."/>
            <person name="Horii T."/>
            <person name="Iida T."/>
            <person name="Fujita J."/>
            <person name="Nakamura S."/>
        </authorList>
    </citation>
    <scope>NUCLEOTIDE SEQUENCE [LARGE SCALE GENOMIC DNA]</scope>
    <source>
        <strain evidence="1 2">JCM 14233</strain>
    </source>
</reference>
<gene>
    <name evidence="1" type="primary">lipE</name>
    <name evidence="1" type="ORF">MSHI_33880</name>
</gene>
<evidence type="ECO:0000313" key="1">
    <source>
        <dbReference type="EMBL" id="BBX75482.1"/>
    </source>
</evidence>
<dbReference type="SUPFAM" id="SSF56601">
    <property type="entry name" value="beta-lactamase/transpeptidase-like"/>
    <property type="match status" value="1"/>
</dbReference>
<organism evidence="1 2">
    <name type="scientific">Mycobacterium shinjukuense</name>
    <dbReference type="NCBI Taxonomy" id="398694"/>
    <lineage>
        <taxon>Bacteria</taxon>
        <taxon>Bacillati</taxon>
        <taxon>Actinomycetota</taxon>
        <taxon>Actinomycetes</taxon>
        <taxon>Mycobacteriales</taxon>
        <taxon>Mycobacteriaceae</taxon>
        <taxon>Mycobacterium</taxon>
    </lineage>
</organism>
<dbReference type="Gene3D" id="3.40.710.10">
    <property type="entry name" value="DD-peptidase/beta-lactamase superfamily"/>
    <property type="match status" value="1"/>
</dbReference>
<dbReference type="PANTHER" id="PTHR43283">
    <property type="entry name" value="BETA-LACTAMASE-RELATED"/>
    <property type="match status" value="1"/>
</dbReference>
<protein>
    <submittedName>
        <fullName evidence="1">Lipase LipE</fullName>
    </submittedName>
</protein>
<dbReference type="RefSeq" id="WP_083046719.1">
    <property type="nucleotide sequence ID" value="NZ_AP022575.1"/>
</dbReference>
<accession>A0A7I7MUF0</accession>
<dbReference type="Pfam" id="PF00144">
    <property type="entry name" value="Beta-lactamase"/>
    <property type="match status" value="1"/>
</dbReference>
<dbReference type="PANTHER" id="PTHR43283:SF3">
    <property type="entry name" value="BETA-LACTAMASE FAMILY PROTEIN (AFU_ORTHOLOGUE AFUA_5G07500)"/>
    <property type="match status" value="1"/>
</dbReference>
<dbReference type="AlphaFoldDB" id="A0A7I7MUF0"/>
<sequence>MAHGNRGHEDGKIRVPVDLDAVTAIGAEDHSEIGGAAVERIWRAARHWYRAGMHPAIQLCIRHHGRVVLNRAIGHGWGNAPTDQPDAEKIPVTTDTPFCAYSAAKAITATVVHMLVERGHFSLDDRVCEYLPSYTSHGKHRTTIRHVMTHSAGVPFPTGPRPDVKRADDHEYAQQQLAELRPLYRPGLVHIYHALTWGPLVREIVYAATGKDIREILAAEILDPLGFRWTNYGVAKDDLPLVAPSHATGKPLPPLIAAVFRKAIGGTMHEVIPYTNKPLYLTTVIPSSNTVSTANELSRFMEMLRRGGELDGVRVLSPETLRGAVQECRRLRPDFATGLMPLRWGTGFMLGSTRFGPFGRNAPAAFGHLGLVNVAVWADPERALAAGLISSGKPGRDPEASRYSALMNTITAEIPRASAGFTH</sequence>